<evidence type="ECO:0000259" key="1">
    <source>
        <dbReference type="Pfam" id="PF12245"/>
    </source>
</evidence>
<evidence type="ECO:0000313" key="3">
    <source>
        <dbReference type="Proteomes" id="UP001642484"/>
    </source>
</evidence>
<keyword evidence="3" id="KW-1185">Reference proteome</keyword>
<protein>
    <recommendedName>
        <fullName evidence="1">Ig-like domain-containing protein</fullName>
    </recommendedName>
</protein>
<comment type="caution">
    <text evidence="2">The sequence shown here is derived from an EMBL/GenBank/DDBJ whole genome shotgun (WGS) entry which is preliminary data.</text>
</comment>
<dbReference type="Proteomes" id="UP001642484">
    <property type="component" value="Unassembled WGS sequence"/>
</dbReference>
<accession>A0ABP0S8B1</accession>
<organism evidence="2 3">
    <name type="scientific">Durusdinium trenchii</name>
    <dbReference type="NCBI Taxonomy" id="1381693"/>
    <lineage>
        <taxon>Eukaryota</taxon>
        <taxon>Sar</taxon>
        <taxon>Alveolata</taxon>
        <taxon>Dinophyceae</taxon>
        <taxon>Suessiales</taxon>
        <taxon>Symbiodiniaceae</taxon>
        <taxon>Durusdinium</taxon>
    </lineage>
</organism>
<sequence>MLILKSAEIDRNQNERRGLKALDFVGRLRGHFKLFALIICLCHGDNIFAFDAIFSNSPKFKIPFQFDENELKKIGAKEIELYTSDNQGASWRLHEAVSPQESGFIYEAVSDGEHWFSVRTKTESGLTYPAGPHQAGLKVIVDTVQPELELDVSEIESGKIKLSWNVIEKNPQIESLHLEVHRPQQGRWEAVEFEKTVRGETLWNVSRAGLVEVRGSVRDAAGNQAEIATQTIVAGNLSEEAPQQSRSRPIASNAEQSATMLSNQPVELEVNESKPKSILTSKPSGTADLVLPQHLKEVTPDRSRIDHQSVMPQLEEKISGVTPPERETPQVATLRQLTPPDVPVKEFFPEKKPLVLVPNSKPGLKQLKPVEPLQNMESLLEQPKPTKVRKNHLVNSTTFRIAYEIEDVGPSGVSKIELFITEDQGKTWFHYGSDSDNVSPMVVSVPKDGDYGFSFRIRNGVGLIATPPQPNDQPEILVTVDQTAPQAELYSVKQGKFGNQDQVVIEWAAKDRELDEYPIALYYATQETGPWELIKGWTANTKRLDWTIPDVIEKNFYIRLDVRDAAGNITRIDGDQAYTIDRSRPKAKITDVESLKVQPK</sequence>
<dbReference type="Pfam" id="PF12245">
    <property type="entry name" value="Big_3_2"/>
    <property type="match status" value="1"/>
</dbReference>
<reference evidence="2 3" key="1">
    <citation type="submission" date="2024-02" db="EMBL/GenBank/DDBJ databases">
        <authorList>
            <person name="Chen Y."/>
            <person name="Shah S."/>
            <person name="Dougan E. K."/>
            <person name="Thang M."/>
            <person name="Chan C."/>
        </authorList>
    </citation>
    <scope>NUCLEOTIDE SEQUENCE [LARGE SCALE GENOMIC DNA]</scope>
</reference>
<evidence type="ECO:0000313" key="2">
    <source>
        <dbReference type="EMBL" id="CAK9108584.1"/>
    </source>
</evidence>
<dbReference type="InterPro" id="IPR022038">
    <property type="entry name" value="Ig-like_bact"/>
</dbReference>
<feature type="domain" description="Ig-like" evidence="1">
    <location>
        <begin position="548"/>
        <end position="573"/>
    </location>
</feature>
<gene>
    <name evidence="2" type="ORF">CCMP2556_LOCUS50590</name>
</gene>
<proteinExistence type="predicted"/>
<name>A0ABP0S8B1_9DINO</name>
<dbReference type="EMBL" id="CAXAMN010027128">
    <property type="protein sequence ID" value="CAK9108584.1"/>
    <property type="molecule type" value="Genomic_DNA"/>
</dbReference>